<dbReference type="InterPro" id="IPR036855">
    <property type="entry name" value="Znf_CCCH_sf"/>
</dbReference>
<dbReference type="Pfam" id="PF00076">
    <property type="entry name" value="RRM_1"/>
    <property type="match status" value="1"/>
</dbReference>
<evidence type="ECO:0000256" key="11">
    <source>
        <dbReference type="PROSITE-ProRule" id="PRU00176"/>
    </source>
</evidence>
<reference evidence="16 17" key="1">
    <citation type="submission" date="2016-10" db="EMBL/GenBank/DDBJ databases">
        <authorList>
            <person name="Cai Z."/>
        </authorList>
    </citation>
    <scope>NUCLEOTIDE SEQUENCE [LARGE SCALE GENOMIC DNA]</scope>
</reference>
<feature type="domain" description="RRM" evidence="14">
    <location>
        <begin position="227"/>
        <end position="300"/>
    </location>
</feature>
<keyword evidence="3" id="KW-0507">mRNA processing</keyword>
<accession>A0A383VKM8</accession>
<dbReference type="Proteomes" id="UP000256970">
    <property type="component" value="Unassembled WGS sequence"/>
</dbReference>
<dbReference type="InterPro" id="IPR012677">
    <property type="entry name" value="Nucleotide-bd_a/b_plait_sf"/>
</dbReference>
<dbReference type="PROSITE" id="PS50102">
    <property type="entry name" value="RRM"/>
    <property type="match status" value="1"/>
</dbReference>
<dbReference type="EMBL" id="FNXT01000505">
    <property type="protein sequence ID" value="SZX64926.1"/>
    <property type="molecule type" value="Genomic_DNA"/>
</dbReference>
<dbReference type="InterPro" id="IPR039171">
    <property type="entry name" value="Cwc2/Slt11"/>
</dbReference>
<dbReference type="PANTHER" id="PTHR14089">
    <property type="entry name" value="PRE-MRNA-SPLICING FACTOR RBM22"/>
    <property type="match status" value="1"/>
</dbReference>
<organism evidence="16 17">
    <name type="scientific">Tetradesmus obliquus</name>
    <name type="common">Green alga</name>
    <name type="synonym">Acutodesmus obliquus</name>
    <dbReference type="NCBI Taxonomy" id="3088"/>
    <lineage>
        <taxon>Eukaryota</taxon>
        <taxon>Viridiplantae</taxon>
        <taxon>Chlorophyta</taxon>
        <taxon>core chlorophytes</taxon>
        <taxon>Chlorophyceae</taxon>
        <taxon>CS clade</taxon>
        <taxon>Sphaeropleales</taxon>
        <taxon>Scenedesmaceae</taxon>
        <taxon>Tetradesmus</taxon>
    </lineage>
</organism>
<evidence type="ECO:0000313" key="16">
    <source>
        <dbReference type="EMBL" id="SZX64926.1"/>
    </source>
</evidence>
<dbReference type="GO" id="GO:0017070">
    <property type="term" value="F:U6 snRNA binding"/>
    <property type="evidence" value="ECO:0007669"/>
    <property type="project" value="TreeGrafter"/>
</dbReference>
<dbReference type="SUPFAM" id="SSF54928">
    <property type="entry name" value="RNA-binding domain, RBD"/>
    <property type="match status" value="1"/>
</dbReference>
<evidence type="ECO:0000256" key="9">
    <source>
        <dbReference type="ARBA" id="ARBA00023187"/>
    </source>
</evidence>
<dbReference type="GO" id="GO:0036002">
    <property type="term" value="F:pre-mRNA binding"/>
    <property type="evidence" value="ECO:0007669"/>
    <property type="project" value="TreeGrafter"/>
</dbReference>
<dbReference type="GO" id="GO:0071007">
    <property type="term" value="C:U2-type catalytic step 2 spliceosome"/>
    <property type="evidence" value="ECO:0007669"/>
    <property type="project" value="TreeGrafter"/>
</dbReference>
<evidence type="ECO:0000256" key="12">
    <source>
        <dbReference type="PROSITE-ProRule" id="PRU00723"/>
    </source>
</evidence>
<evidence type="ECO:0000256" key="10">
    <source>
        <dbReference type="ARBA" id="ARBA00023242"/>
    </source>
</evidence>
<evidence type="ECO:0000259" key="14">
    <source>
        <dbReference type="PROSITE" id="PS50102"/>
    </source>
</evidence>
<dbReference type="GO" id="GO:0008380">
    <property type="term" value="P:RNA splicing"/>
    <property type="evidence" value="ECO:0007669"/>
    <property type="project" value="UniProtKB-KW"/>
</dbReference>
<dbReference type="PANTHER" id="PTHR14089:SF6">
    <property type="entry name" value="PRE-MRNA-SPLICING FACTOR RBM22"/>
    <property type="match status" value="1"/>
</dbReference>
<comment type="subcellular location">
    <subcellularLocation>
        <location evidence="1">Nucleus</location>
    </subcellularLocation>
</comment>
<feature type="zinc finger region" description="C3H1-type" evidence="12">
    <location>
        <begin position="156"/>
        <end position="183"/>
    </location>
</feature>
<dbReference type="InterPro" id="IPR000504">
    <property type="entry name" value="RRM_dom"/>
</dbReference>
<dbReference type="GO" id="GO:0000974">
    <property type="term" value="C:Prp19 complex"/>
    <property type="evidence" value="ECO:0007669"/>
    <property type="project" value="TreeGrafter"/>
</dbReference>
<evidence type="ECO:0000256" key="3">
    <source>
        <dbReference type="ARBA" id="ARBA00022664"/>
    </source>
</evidence>
<evidence type="ECO:0000256" key="6">
    <source>
        <dbReference type="ARBA" id="ARBA00022771"/>
    </source>
</evidence>
<keyword evidence="7 12" id="KW-0862">Zinc</keyword>
<name>A0A383VKM8_TETOB</name>
<dbReference type="Gene3D" id="3.30.70.330">
    <property type="match status" value="1"/>
</dbReference>
<evidence type="ECO:0000256" key="2">
    <source>
        <dbReference type="ARBA" id="ARBA00007781"/>
    </source>
</evidence>
<dbReference type="AlphaFoldDB" id="A0A383VKM8"/>
<dbReference type="SMART" id="SM00360">
    <property type="entry name" value="RRM"/>
    <property type="match status" value="1"/>
</dbReference>
<evidence type="ECO:0000256" key="7">
    <source>
        <dbReference type="ARBA" id="ARBA00022833"/>
    </source>
</evidence>
<dbReference type="STRING" id="3088.A0A383VKM8"/>
<feature type="compositionally biased region" description="Pro residues" evidence="13">
    <location>
        <begin position="406"/>
        <end position="419"/>
    </location>
</feature>
<feature type="domain" description="C3H1-type" evidence="15">
    <location>
        <begin position="156"/>
        <end position="183"/>
    </location>
</feature>
<feature type="region of interest" description="Disordered" evidence="13">
    <location>
        <begin position="376"/>
        <end position="419"/>
    </location>
</feature>
<dbReference type="GO" id="GO:0008270">
    <property type="term" value="F:zinc ion binding"/>
    <property type="evidence" value="ECO:0007669"/>
    <property type="project" value="UniProtKB-KW"/>
</dbReference>
<keyword evidence="10" id="KW-0539">Nucleus</keyword>
<dbReference type="InterPro" id="IPR032297">
    <property type="entry name" value="Torus"/>
</dbReference>
<feature type="region of interest" description="Disordered" evidence="13">
    <location>
        <begin position="301"/>
        <end position="325"/>
    </location>
</feature>
<dbReference type="SMART" id="SM00356">
    <property type="entry name" value="ZnF_C3H1"/>
    <property type="match status" value="1"/>
</dbReference>
<feature type="compositionally biased region" description="Low complexity" evidence="13">
    <location>
        <begin position="488"/>
        <end position="506"/>
    </location>
</feature>
<feature type="region of interest" description="Disordered" evidence="13">
    <location>
        <begin position="486"/>
        <end position="538"/>
    </location>
</feature>
<keyword evidence="6 12" id="KW-0863">Zinc-finger</keyword>
<evidence type="ECO:0000256" key="8">
    <source>
        <dbReference type="ARBA" id="ARBA00022884"/>
    </source>
</evidence>
<evidence type="ECO:0000256" key="5">
    <source>
        <dbReference type="ARBA" id="ARBA00022728"/>
    </source>
</evidence>
<dbReference type="Gene3D" id="4.10.1000.10">
    <property type="entry name" value="Zinc finger, CCCH-type"/>
    <property type="match status" value="1"/>
</dbReference>
<gene>
    <name evidence="16" type="ORF">BQ4739_LOCUS5401</name>
</gene>
<dbReference type="FunFam" id="3.30.70.330:FF:000476">
    <property type="entry name" value="Zinc finger CCCH domain-containing protein 4"/>
    <property type="match status" value="1"/>
</dbReference>
<dbReference type="Pfam" id="PF21369">
    <property type="entry name" value="STL11_N"/>
    <property type="match status" value="1"/>
</dbReference>
<keyword evidence="5" id="KW-0747">Spliceosome</keyword>
<evidence type="ECO:0000259" key="15">
    <source>
        <dbReference type="PROSITE" id="PS50103"/>
    </source>
</evidence>
<feature type="compositionally biased region" description="Low complexity" evidence="13">
    <location>
        <begin position="516"/>
        <end position="538"/>
    </location>
</feature>
<evidence type="ECO:0000256" key="1">
    <source>
        <dbReference type="ARBA" id="ARBA00004123"/>
    </source>
</evidence>
<dbReference type="SUPFAM" id="SSF90229">
    <property type="entry name" value="CCCH zinc finger"/>
    <property type="match status" value="1"/>
</dbReference>
<proteinExistence type="inferred from homology"/>
<dbReference type="InterPro" id="IPR035979">
    <property type="entry name" value="RBD_domain_sf"/>
</dbReference>
<sequence length="538" mass="57523">MAHRMLNDPDADGWERSDFPIVCETCLGPNPYVRMQRIEFGGTCHISGRPYTVFRWRPGNDARYKKTIICQEVAKAKNVCQVCLFDLDYGLPVQVRDTALGIEKEEIPESDVGKEFQLQEQISKGQTESSFGGGAGGGAASDMLLRLQRTAPYYKRNQARICSFFVKGTCNRGAECPYRHEMPVQNELSEQNIKDRYYGINDPVANKMMRRVSEQPTLELPEDRSITSLYVGGVTPEITEEDLKDAFYTYGEIAGVRKVGSRFCAFVTFAERSAAEAAAEGLANKLIIKGVRLRLMWGRPQQGRQQQQLEHDPMQPIPSGGSAGGAAAAAAAAAGGGGGGGGGADYFGLQQQQPAAAAAMSYPSMDPTAMGARIPAKRAGDAGADDDASKRQRGGAAAAAGTGYGAPPPGYGLMPQGPPPPHMAAAMHSNMGMGMGPPPMQMPPMPQMPPQMQMQMGGPPGYGFPPPQMMGMPQMPMQMRPPPPHMMGPPMGMLPPGGVRPPSAAAVPPPRPPAPAAQQQQQAGSQHQQQQQQMPATG</sequence>
<evidence type="ECO:0000256" key="13">
    <source>
        <dbReference type="SAM" id="MobiDB-lite"/>
    </source>
</evidence>
<dbReference type="GO" id="GO:0071006">
    <property type="term" value="C:U2-type catalytic step 1 spliceosome"/>
    <property type="evidence" value="ECO:0007669"/>
    <property type="project" value="TreeGrafter"/>
</dbReference>
<dbReference type="InterPro" id="IPR000571">
    <property type="entry name" value="Znf_CCCH"/>
</dbReference>
<keyword evidence="8 11" id="KW-0694">RNA-binding</keyword>
<keyword evidence="9" id="KW-0508">mRNA splicing</keyword>
<evidence type="ECO:0000256" key="4">
    <source>
        <dbReference type="ARBA" id="ARBA00022723"/>
    </source>
</evidence>
<dbReference type="InterPro" id="IPR048995">
    <property type="entry name" value="STL11/RBM22-like_N"/>
</dbReference>
<dbReference type="GO" id="GO:0006397">
    <property type="term" value="P:mRNA processing"/>
    <property type="evidence" value="ECO:0007669"/>
    <property type="project" value="UniProtKB-KW"/>
</dbReference>
<dbReference type="FunFam" id="4.10.1000.10:FF:000006">
    <property type="entry name" value="Putative pre-mrna-splicing factor rbm22"/>
    <property type="match status" value="1"/>
</dbReference>
<dbReference type="Pfam" id="PF16131">
    <property type="entry name" value="Torus"/>
    <property type="match status" value="1"/>
</dbReference>
<keyword evidence="4 12" id="KW-0479">Metal-binding</keyword>
<dbReference type="PROSITE" id="PS50103">
    <property type="entry name" value="ZF_C3H1"/>
    <property type="match status" value="1"/>
</dbReference>
<keyword evidence="17" id="KW-1185">Reference proteome</keyword>
<comment type="similarity">
    <text evidence="2">Belongs to the SLT11 family.</text>
</comment>
<evidence type="ECO:0000313" key="17">
    <source>
        <dbReference type="Proteomes" id="UP000256970"/>
    </source>
</evidence>
<protein>
    <submittedName>
        <fullName evidence="16">Uncharacterized protein</fullName>
    </submittedName>
</protein>